<name>A0A1I7XSI5_HETBA</name>
<dbReference type="SUPFAM" id="SSF54791">
    <property type="entry name" value="Eukaryotic type KH-domain (KH-domain type I)"/>
    <property type="match status" value="1"/>
</dbReference>
<feature type="domain" description="K Homology" evidence="4">
    <location>
        <begin position="50"/>
        <end position="129"/>
    </location>
</feature>
<feature type="region of interest" description="Disordered" evidence="3">
    <location>
        <begin position="25"/>
        <end position="49"/>
    </location>
</feature>
<proteinExistence type="predicted"/>
<evidence type="ECO:0000313" key="5">
    <source>
        <dbReference type="Proteomes" id="UP000095283"/>
    </source>
</evidence>
<feature type="compositionally biased region" description="Pro residues" evidence="3">
    <location>
        <begin position="175"/>
        <end position="187"/>
    </location>
</feature>
<dbReference type="Proteomes" id="UP000095283">
    <property type="component" value="Unplaced"/>
</dbReference>
<dbReference type="WBParaSite" id="Hba_20698">
    <property type="protein sequence ID" value="Hba_20698"/>
    <property type="gene ID" value="Hba_20698"/>
</dbReference>
<dbReference type="PROSITE" id="PS50084">
    <property type="entry name" value="KH_TYPE_1"/>
    <property type="match status" value="1"/>
</dbReference>
<evidence type="ECO:0000259" key="4">
    <source>
        <dbReference type="SMART" id="SM00322"/>
    </source>
</evidence>
<dbReference type="InterPro" id="IPR004087">
    <property type="entry name" value="KH_dom"/>
</dbReference>
<organism evidence="5 6">
    <name type="scientific">Heterorhabditis bacteriophora</name>
    <name type="common">Entomopathogenic nematode worm</name>
    <dbReference type="NCBI Taxonomy" id="37862"/>
    <lineage>
        <taxon>Eukaryota</taxon>
        <taxon>Metazoa</taxon>
        <taxon>Ecdysozoa</taxon>
        <taxon>Nematoda</taxon>
        <taxon>Chromadorea</taxon>
        <taxon>Rhabditida</taxon>
        <taxon>Rhabditina</taxon>
        <taxon>Rhabditomorpha</taxon>
        <taxon>Strongyloidea</taxon>
        <taxon>Heterorhabditidae</taxon>
        <taxon>Heterorhabditis</taxon>
    </lineage>
</organism>
<keyword evidence="1" id="KW-0677">Repeat</keyword>
<keyword evidence="5" id="KW-1185">Reference proteome</keyword>
<feature type="region of interest" description="Disordered" evidence="3">
    <location>
        <begin position="223"/>
        <end position="242"/>
    </location>
</feature>
<dbReference type="GO" id="GO:0003723">
    <property type="term" value="F:RNA binding"/>
    <property type="evidence" value="ECO:0007669"/>
    <property type="project" value="UniProtKB-UniRule"/>
</dbReference>
<evidence type="ECO:0000256" key="2">
    <source>
        <dbReference type="PROSITE-ProRule" id="PRU00117"/>
    </source>
</evidence>
<dbReference type="SMART" id="SM00322">
    <property type="entry name" value="KH"/>
    <property type="match status" value="1"/>
</dbReference>
<sequence>MDPLLNGSYVQYGIGIPTSAYAGTPATQTYSSQSDHLADPSSSSSPNATPNMSIILTIRLLMQGKNHSELVQEVGSIIGKRGDQIKRIREESGAKINISDGSCPERIVTISGSLPTINKAFVMICNKFEELPVGSDFLRIKWQQSMSADSALSGSKIKEIRESLRALCLRHNSERPPPSSLPLPSTPKQPTAGVWGEDKQLELLNQYAALNSSVLMGAPLLKGASPPRSSAHKASGARFTPY</sequence>
<feature type="region of interest" description="Disordered" evidence="3">
    <location>
        <begin position="171"/>
        <end position="192"/>
    </location>
</feature>
<accession>A0A1I7XSI5</accession>
<evidence type="ECO:0000256" key="1">
    <source>
        <dbReference type="ARBA" id="ARBA00022737"/>
    </source>
</evidence>
<evidence type="ECO:0000256" key="3">
    <source>
        <dbReference type="SAM" id="MobiDB-lite"/>
    </source>
</evidence>
<dbReference type="AlphaFoldDB" id="A0A1I7XSI5"/>
<dbReference type="InterPro" id="IPR036612">
    <property type="entry name" value="KH_dom_type_1_sf"/>
</dbReference>
<dbReference type="Gene3D" id="3.30.1370.10">
    <property type="entry name" value="K Homology domain, type 1"/>
    <property type="match status" value="1"/>
</dbReference>
<dbReference type="Pfam" id="PF00013">
    <property type="entry name" value="KH_1"/>
    <property type="match status" value="1"/>
</dbReference>
<dbReference type="CDD" id="cd22438">
    <property type="entry name" value="KH-I_PCBP_rpt1"/>
    <property type="match status" value="1"/>
</dbReference>
<protein>
    <submittedName>
        <fullName evidence="6">KH domain-containing protein</fullName>
    </submittedName>
</protein>
<dbReference type="InterPro" id="IPR004088">
    <property type="entry name" value="KH_dom_type_1"/>
</dbReference>
<dbReference type="PANTHER" id="PTHR10288">
    <property type="entry name" value="KH DOMAIN CONTAINING RNA BINDING PROTEIN"/>
    <property type="match status" value="1"/>
</dbReference>
<reference evidence="6" key="1">
    <citation type="submission" date="2016-11" db="UniProtKB">
        <authorList>
            <consortium name="WormBaseParasite"/>
        </authorList>
    </citation>
    <scope>IDENTIFICATION</scope>
</reference>
<feature type="compositionally biased region" description="Low complexity" evidence="3">
    <location>
        <begin position="31"/>
        <end position="45"/>
    </location>
</feature>
<evidence type="ECO:0000313" key="6">
    <source>
        <dbReference type="WBParaSite" id="Hba_20698"/>
    </source>
</evidence>
<keyword evidence="2" id="KW-0694">RNA-binding</keyword>